<gene>
    <name evidence="1" type="ORF">F2Q69_00036089</name>
</gene>
<organism evidence="1 2">
    <name type="scientific">Brassica cretica</name>
    <name type="common">Mustard</name>
    <dbReference type="NCBI Taxonomy" id="69181"/>
    <lineage>
        <taxon>Eukaryota</taxon>
        <taxon>Viridiplantae</taxon>
        <taxon>Streptophyta</taxon>
        <taxon>Embryophyta</taxon>
        <taxon>Tracheophyta</taxon>
        <taxon>Spermatophyta</taxon>
        <taxon>Magnoliopsida</taxon>
        <taxon>eudicotyledons</taxon>
        <taxon>Gunneridae</taxon>
        <taxon>Pentapetalae</taxon>
        <taxon>rosids</taxon>
        <taxon>malvids</taxon>
        <taxon>Brassicales</taxon>
        <taxon>Brassicaceae</taxon>
        <taxon>Brassiceae</taxon>
        <taxon>Brassica</taxon>
    </lineage>
</organism>
<comment type="caution">
    <text evidence="1">The sequence shown here is derived from an EMBL/GenBank/DDBJ whole genome shotgun (WGS) entry which is preliminary data.</text>
</comment>
<evidence type="ECO:0000313" key="1">
    <source>
        <dbReference type="EMBL" id="KAF3598955.1"/>
    </source>
</evidence>
<evidence type="ECO:0000313" key="2">
    <source>
        <dbReference type="Proteomes" id="UP000712600"/>
    </source>
</evidence>
<proteinExistence type="predicted"/>
<name>A0A8S9SFW1_BRACR</name>
<dbReference type="AlphaFoldDB" id="A0A8S9SFW1"/>
<dbReference type="EMBL" id="QGKX02000004">
    <property type="protein sequence ID" value="KAF3598955.1"/>
    <property type="molecule type" value="Genomic_DNA"/>
</dbReference>
<dbReference type="Proteomes" id="UP000712600">
    <property type="component" value="Unassembled WGS sequence"/>
</dbReference>
<reference evidence="1" key="1">
    <citation type="submission" date="2019-12" db="EMBL/GenBank/DDBJ databases">
        <title>Genome sequencing and annotation of Brassica cretica.</title>
        <authorList>
            <person name="Studholme D.J."/>
            <person name="Sarris P."/>
        </authorList>
    </citation>
    <scope>NUCLEOTIDE SEQUENCE</scope>
    <source>
        <strain evidence="1">PFS-109/04</strain>
        <tissue evidence="1">Leaf</tissue>
    </source>
</reference>
<protein>
    <submittedName>
        <fullName evidence="1">Uncharacterized protein</fullName>
    </submittedName>
</protein>
<accession>A0A8S9SFW1</accession>
<sequence>MLKAGTCWKTSVHLFSALVEPCTSEVSYRFIFSAPSFLYCCSCVFHLLQSTSKTLKVELMSHKCGFPEFCKSLLPTDQFLVWCENLVETSSGSTDSIEHLIDLVLGVDHWYQLGLCE</sequence>